<dbReference type="PROSITE" id="PS51904">
    <property type="entry name" value="GLYCOSYL_HYDROL_F25_2"/>
    <property type="match status" value="1"/>
</dbReference>
<dbReference type="InterPro" id="IPR017853">
    <property type="entry name" value="GH"/>
</dbReference>
<dbReference type="STRING" id="79604.AAY81_08650"/>
<gene>
    <name evidence="5" type="ORF">SAMN02910314_00545</name>
</gene>
<evidence type="ECO:0000256" key="3">
    <source>
        <dbReference type="ARBA" id="ARBA00023295"/>
    </source>
</evidence>
<feature type="transmembrane region" description="Helical" evidence="4">
    <location>
        <begin position="21"/>
        <end position="44"/>
    </location>
</feature>
<keyword evidence="6" id="KW-1185">Reference proteome</keyword>
<dbReference type="SMART" id="SM00641">
    <property type="entry name" value="Glyco_25"/>
    <property type="match status" value="1"/>
</dbReference>
<organism evidence="5 6">
    <name type="scientific">Denitrobacterium detoxificans</name>
    <dbReference type="NCBI Taxonomy" id="79604"/>
    <lineage>
        <taxon>Bacteria</taxon>
        <taxon>Bacillati</taxon>
        <taxon>Actinomycetota</taxon>
        <taxon>Coriobacteriia</taxon>
        <taxon>Eggerthellales</taxon>
        <taxon>Eggerthellaceae</taxon>
        <taxon>Denitrobacterium</taxon>
    </lineage>
</organism>
<dbReference type="GO" id="GO:0016052">
    <property type="term" value="P:carbohydrate catabolic process"/>
    <property type="evidence" value="ECO:0007669"/>
    <property type="project" value="TreeGrafter"/>
</dbReference>
<evidence type="ECO:0000256" key="4">
    <source>
        <dbReference type="SAM" id="Phobius"/>
    </source>
</evidence>
<evidence type="ECO:0000256" key="1">
    <source>
        <dbReference type="ARBA" id="ARBA00010646"/>
    </source>
</evidence>
<dbReference type="InterPro" id="IPR018077">
    <property type="entry name" value="Glyco_hydro_fam25_subgr"/>
</dbReference>
<keyword evidence="2 5" id="KW-0378">Hydrolase</keyword>
<dbReference type="RefSeq" id="WP_082867950.1">
    <property type="nucleotide sequence ID" value="NZ_CP011402.1"/>
</dbReference>
<proteinExistence type="inferred from homology"/>
<dbReference type="PANTHER" id="PTHR34135">
    <property type="entry name" value="LYSOZYME"/>
    <property type="match status" value="1"/>
</dbReference>
<keyword evidence="3" id="KW-0326">Glycosidase</keyword>
<dbReference type="OrthoDB" id="287365at2"/>
<dbReference type="CDD" id="cd06414">
    <property type="entry name" value="GH25_LytC-like"/>
    <property type="match status" value="1"/>
</dbReference>
<evidence type="ECO:0000313" key="5">
    <source>
        <dbReference type="EMBL" id="SEO55442.1"/>
    </source>
</evidence>
<dbReference type="InterPro" id="IPR002053">
    <property type="entry name" value="Glyco_hydro_25"/>
</dbReference>
<evidence type="ECO:0000256" key="2">
    <source>
        <dbReference type="ARBA" id="ARBA00022801"/>
    </source>
</evidence>
<evidence type="ECO:0000313" key="6">
    <source>
        <dbReference type="Proteomes" id="UP000182975"/>
    </source>
</evidence>
<keyword evidence="4" id="KW-1133">Transmembrane helix</keyword>
<dbReference type="PANTHER" id="PTHR34135:SF2">
    <property type="entry name" value="LYSOZYME"/>
    <property type="match status" value="1"/>
</dbReference>
<name>A0A1H8QML7_9ACTN</name>
<reference evidence="6" key="1">
    <citation type="submission" date="2016-10" db="EMBL/GenBank/DDBJ databases">
        <authorList>
            <person name="Varghese N."/>
        </authorList>
    </citation>
    <scope>NUCLEOTIDE SEQUENCE [LARGE SCALE GENOMIC DNA]</scope>
    <source>
        <strain evidence="6">DSM 21843</strain>
    </source>
</reference>
<dbReference type="GO" id="GO:0016998">
    <property type="term" value="P:cell wall macromolecule catabolic process"/>
    <property type="evidence" value="ECO:0007669"/>
    <property type="project" value="InterPro"/>
</dbReference>
<dbReference type="Proteomes" id="UP000182975">
    <property type="component" value="Unassembled WGS sequence"/>
</dbReference>
<dbReference type="SUPFAM" id="SSF51445">
    <property type="entry name" value="(Trans)glycosidases"/>
    <property type="match status" value="1"/>
</dbReference>
<accession>A0A1H8QML7</accession>
<sequence>MAYQNNSPRGSHAISPHRDTFVLRFRFVGFALIALAAIAAVFAFRACNAAVEPQEDAQAEVVSYDWSCLHVEGDRYSYVVDGQVKSKLGIDVSEFQGSIDWDAVAQDGISFAYVRVGNRGAETGTLYSDDLFEDNLSGAQAAGLPCGVYYFSQAINEDEAREEAQFVLDALGGRSLEYPIAYDCEEVSGLDSRIEGLSADQMTANAKAFCEVIEAAGYKAIIYGNANDFARYNVQDLSAYPFWYASYNELPYGATSFMLWQYTDGATVSGVPTACDMSIQIELS</sequence>
<keyword evidence="4" id="KW-0812">Transmembrane</keyword>
<protein>
    <submittedName>
        <fullName evidence="5">Glycosyl hydrolases family 25</fullName>
    </submittedName>
</protein>
<dbReference type="EMBL" id="FOEC01000002">
    <property type="protein sequence ID" value="SEO55442.1"/>
    <property type="molecule type" value="Genomic_DNA"/>
</dbReference>
<comment type="similarity">
    <text evidence="1">Belongs to the glycosyl hydrolase 25 family.</text>
</comment>
<dbReference type="AlphaFoldDB" id="A0A1H8QML7"/>
<dbReference type="Pfam" id="PF01183">
    <property type="entry name" value="Glyco_hydro_25"/>
    <property type="match status" value="1"/>
</dbReference>
<dbReference type="GO" id="GO:0003796">
    <property type="term" value="F:lysozyme activity"/>
    <property type="evidence" value="ECO:0007669"/>
    <property type="project" value="InterPro"/>
</dbReference>
<dbReference type="Gene3D" id="3.20.20.80">
    <property type="entry name" value="Glycosidases"/>
    <property type="match status" value="1"/>
</dbReference>
<keyword evidence="4" id="KW-0472">Membrane</keyword>
<dbReference type="GO" id="GO:0009253">
    <property type="term" value="P:peptidoglycan catabolic process"/>
    <property type="evidence" value="ECO:0007669"/>
    <property type="project" value="InterPro"/>
</dbReference>